<keyword evidence="7" id="KW-1185">Reference proteome</keyword>
<evidence type="ECO:0000256" key="3">
    <source>
        <dbReference type="ARBA" id="ARBA00022490"/>
    </source>
</evidence>
<dbReference type="GeneID" id="105909427"/>
<dbReference type="AlphaFoldDB" id="A0A6P8GHQ7"/>
<proteinExistence type="inferred from homology"/>
<keyword evidence="4" id="KW-0175">Coiled coil</keyword>
<feature type="compositionally biased region" description="Polar residues" evidence="6">
    <location>
        <begin position="234"/>
        <end position="250"/>
    </location>
</feature>
<sequence>MPASCASVPAPMKRSVCSPDLSIIKDEIEEGIAEKERRRRGSGMDPKPNPAKKRVGQPHIQNKTRDTAEHGLKVDERLRLARERREQQQKVLASREQGWLAKEERAKRHYEKHLEERRQKLEEQRSKEERRRVAVEEKRRQRLHKEKERYEQVVKRTMERSQNAKQKLSLLSRRAKANTNKAPRYRLTEWEKDLVRRLQTPTIAHLARSRSVGAPEADAVFHCCRRSASCHQVRSSSAHKVESSNVTTRPKTPAVKSNLGHTHHKTTKAEQYKQKSVSTAEKRISQKNQKSQMKAVPEKVRPSPPPDPPPERPVFRAVSRRPAPQLEGFLPPLPEEEPDPGLYCNTPSQNGVTVGGATDVQSHTDEMTVDGGPQRMEEGNLDTPPPSPNLCPVATVQLNIGSQNAQPPPASSSSCSRSSAGTSDPEEASRMLAEKRRQARQQREEKRREEFERQALEELARRQAEENARLEAETHQRLEEDRKREEEEQKQMEDKKRREEEQKQIEEENTRRLKRQREEEEARHKELELRQQREKHFQKEEEQRQERKKRLEEIMKRTRKADSAEGKPAPASSTVTEPPPKENTEPVGKHREDVILLSGPSQANKLDLDPREDVVPSVTFKERRSLRTLTGLDHIQSQQRAEVI</sequence>
<feature type="compositionally biased region" description="Basic and acidic residues" evidence="6">
    <location>
        <begin position="579"/>
        <end position="592"/>
    </location>
</feature>
<comment type="similarity">
    <text evidence="2">Belongs to the MAP7 family.</text>
</comment>
<comment type="subcellular location">
    <subcellularLocation>
        <location evidence="1">Cytoplasm</location>
        <location evidence="1">Cytoskeleton</location>
    </subcellularLocation>
</comment>
<feature type="region of interest" description="Disordered" evidence="6">
    <location>
        <begin position="28"/>
        <end position="180"/>
    </location>
</feature>
<evidence type="ECO:0000313" key="7">
    <source>
        <dbReference type="Proteomes" id="UP000515152"/>
    </source>
</evidence>
<feature type="compositionally biased region" description="Basic and acidic residues" evidence="6">
    <location>
        <begin position="101"/>
        <end position="159"/>
    </location>
</feature>
<keyword evidence="3" id="KW-0963">Cytoplasm</keyword>
<dbReference type="GO" id="GO:0000226">
    <property type="term" value="P:microtubule cytoskeleton organization"/>
    <property type="evidence" value="ECO:0007669"/>
    <property type="project" value="InterPro"/>
</dbReference>
<accession>A0A6P8GHQ7</accession>
<dbReference type="GO" id="GO:0015630">
    <property type="term" value="C:microtubule cytoskeleton"/>
    <property type="evidence" value="ECO:0007669"/>
    <property type="project" value="InterPro"/>
</dbReference>
<evidence type="ECO:0000313" key="8">
    <source>
        <dbReference type="RefSeq" id="XP_031436880.1"/>
    </source>
</evidence>
<evidence type="ECO:0000256" key="4">
    <source>
        <dbReference type="ARBA" id="ARBA00023054"/>
    </source>
</evidence>
<evidence type="ECO:0000256" key="1">
    <source>
        <dbReference type="ARBA" id="ARBA00004245"/>
    </source>
</evidence>
<feature type="region of interest" description="Disordered" evidence="6">
    <location>
        <begin position="234"/>
        <end position="592"/>
    </location>
</feature>
<feature type="compositionally biased region" description="Basic and acidic residues" evidence="6">
    <location>
        <begin position="427"/>
        <end position="565"/>
    </location>
</feature>
<evidence type="ECO:0000256" key="5">
    <source>
        <dbReference type="ARBA" id="ARBA00023212"/>
    </source>
</evidence>
<dbReference type="KEGG" id="char:105909427"/>
<dbReference type="OrthoDB" id="8959344at2759"/>
<name>A0A6P8GHQ7_CLUHA</name>
<dbReference type="PANTHER" id="PTHR15073:SF1">
    <property type="entry name" value="RETICULOCYTE-BINDING PROTEIN HOMOLOG 2A"/>
    <property type="match status" value="1"/>
</dbReference>
<dbReference type="Pfam" id="PF05672">
    <property type="entry name" value="MAP7"/>
    <property type="match status" value="1"/>
</dbReference>
<protein>
    <submittedName>
        <fullName evidence="8 9">Ensconsin isoform X1</fullName>
    </submittedName>
</protein>
<dbReference type="RefSeq" id="XP_031436880.1">
    <property type="nucleotide sequence ID" value="XM_031581020.1"/>
</dbReference>
<dbReference type="RefSeq" id="XP_031436881.1">
    <property type="nucleotide sequence ID" value="XM_031581021.1"/>
</dbReference>
<keyword evidence="5" id="KW-0206">Cytoskeleton</keyword>
<dbReference type="Proteomes" id="UP000515152">
    <property type="component" value="Chromosome 14"/>
</dbReference>
<dbReference type="InterPro" id="IPR008604">
    <property type="entry name" value="MAP7_fam"/>
</dbReference>
<organism evidence="7 9">
    <name type="scientific">Clupea harengus</name>
    <name type="common">Atlantic herring</name>
    <dbReference type="NCBI Taxonomy" id="7950"/>
    <lineage>
        <taxon>Eukaryota</taxon>
        <taxon>Metazoa</taxon>
        <taxon>Chordata</taxon>
        <taxon>Craniata</taxon>
        <taxon>Vertebrata</taxon>
        <taxon>Euteleostomi</taxon>
        <taxon>Actinopterygii</taxon>
        <taxon>Neopterygii</taxon>
        <taxon>Teleostei</taxon>
        <taxon>Clupei</taxon>
        <taxon>Clupeiformes</taxon>
        <taxon>Clupeoidei</taxon>
        <taxon>Clupeidae</taxon>
        <taxon>Clupea</taxon>
    </lineage>
</organism>
<evidence type="ECO:0000256" key="2">
    <source>
        <dbReference type="ARBA" id="ARBA00007525"/>
    </source>
</evidence>
<gene>
    <name evidence="8 9" type="primary">LOC105909427</name>
</gene>
<evidence type="ECO:0000313" key="9">
    <source>
        <dbReference type="RefSeq" id="XP_031436881.1"/>
    </source>
</evidence>
<dbReference type="InterPro" id="IPR051483">
    <property type="entry name" value="MAP7_domain-containing"/>
</dbReference>
<feature type="compositionally biased region" description="Basic and acidic residues" evidence="6">
    <location>
        <begin position="63"/>
        <end position="88"/>
    </location>
</feature>
<evidence type="ECO:0000256" key="6">
    <source>
        <dbReference type="SAM" id="MobiDB-lite"/>
    </source>
</evidence>
<reference evidence="8 9" key="1">
    <citation type="submission" date="2025-04" db="UniProtKB">
        <authorList>
            <consortium name="RefSeq"/>
        </authorList>
    </citation>
    <scope>IDENTIFICATION</scope>
</reference>
<dbReference type="PANTHER" id="PTHR15073">
    <property type="entry name" value="MICROTUBULE-ASSOCIATED PROTEIN"/>
    <property type="match status" value="1"/>
</dbReference>
<feature type="compositionally biased region" description="Low complexity" evidence="6">
    <location>
        <begin position="411"/>
        <end position="420"/>
    </location>
</feature>